<name>A0ABT8MZ25_9BACL</name>
<organism evidence="2 3">
    <name type="scientific">Planococcus shixiaomingii</name>
    <dbReference type="NCBI Taxonomy" id="3058393"/>
    <lineage>
        <taxon>Bacteria</taxon>
        <taxon>Bacillati</taxon>
        <taxon>Bacillota</taxon>
        <taxon>Bacilli</taxon>
        <taxon>Bacillales</taxon>
        <taxon>Caryophanaceae</taxon>
        <taxon>Planococcus</taxon>
    </lineage>
</organism>
<dbReference type="SMART" id="SM00471">
    <property type="entry name" value="HDc"/>
    <property type="match status" value="1"/>
</dbReference>
<dbReference type="Pfam" id="PF13328">
    <property type="entry name" value="HD_4"/>
    <property type="match status" value="1"/>
</dbReference>
<evidence type="ECO:0000313" key="2">
    <source>
        <dbReference type="EMBL" id="MDN7240884.1"/>
    </source>
</evidence>
<evidence type="ECO:0000313" key="3">
    <source>
        <dbReference type="Proteomes" id="UP001172055"/>
    </source>
</evidence>
<gene>
    <name evidence="2" type="ORF">QWY14_03740</name>
</gene>
<comment type="caution">
    <text evidence="2">The sequence shown here is derived from an EMBL/GenBank/DDBJ whole genome shotgun (WGS) entry which is preliminary data.</text>
</comment>
<keyword evidence="3" id="KW-1185">Reference proteome</keyword>
<dbReference type="Gene3D" id="1.10.3210.10">
    <property type="entry name" value="Hypothetical protein af1432"/>
    <property type="match status" value="1"/>
</dbReference>
<sequence length="289" mass="34007">MNPLIEKAIQFAAVKHAGQTRKATIIPYISHPYAVAMMLKDENQRDEVIAAGLLHDLLEDTDTTEEELREQFGEQVLSLVLAASESDKTLPWEERKQHTIDSLENRSKEELALIVADKLHNLRSIQQDVLQSGDAVWARFNRGKRDQSWYYMSLARSLKSRKEDVPLVQAFEKEVFQLFVGVEKLTNLEIELLFKCAYLVDDFEKEELKKRGIEHFAEEVVASSREIYRNEDYQAIKPLWDFLHKKGIEFEWYSEGPFRVLAFLYELKHRLAWPDEVFYKHYIKNRKKL</sequence>
<dbReference type="PANTHER" id="PTHR46246">
    <property type="entry name" value="GUANOSINE-3',5'-BIS(DIPHOSPHATE) 3'-PYROPHOSPHOHYDROLASE MESH1"/>
    <property type="match status" value="1"/>
</dbReference>
<evidence type="ECO:0000259" key="1">
    <source>
        <dbReference type="SMART" id="SM00471"/>
    </source>
</evidence>
<dbReference type="CDD" id="cd00077">
    <property type="entry name" value="HDc"/>
    <property type="match status" value="1"/>
</dbReference>
<dbReference type="SUPFAM" id="SSF109604">
    <property type="entry name" value="HD-domain/PDEase-like"/>
    <property type="match status" value="1"/>
</dbReference>
<dbReference type="Proteomes" id="UP001172055">
    <property type="component" value="Unassembled WGS sequence"/>
</dbReference>
<dbReference type="PANTHER" id="PTHR46246:SF1">
    <property type="entry name" value="GUANOSINE-3',5'-BIS(DIPHOSPHATE) 3'-PYROPHOSPHOHYDROLASE MESH1"/>
    <property type="match status" value="1"/>
</dbReference>
<dbReference type="InterPro" id="IPR003607">
    <property type="entry name" value="HD/PDEase_dom"/>
</dbReference>
<reference evidence="2 3" key="1">
    <citation type="submission" date="2023-06" db="EMBL/GenBank/DDBJ databases">
        <title>Novel species in genus Planococcus.</title>
        <authorList>
            <person name="Ning S."/>
        </authorList>
    </citation>
    <scope>NUCLEOTIDE SEQUENCE [LARGE SCALE GENOMIC DNA]</scope>
    <source>
        <strain evidence="2 3">N028</strain>
    </source>
</reference>
<dbReference type="RefSeq" id="WP_301722787.1">
    <property type="nucleotide sequence ID" value="NZ_JAUJWV010000001.1"/>
</dbReference>
<accession>A0ABT8MZ25</accession>
<feature type="domain" description="HD/PDEase" evidence="1">
    <location>
        <begin position="24"/>
        <end position="131"/>
    </location>
</feature>
<dbReference type="InterPro" id="IPR052194">
    <property type="entry name" value="MESH1"/>
</dbReference>
<dbReference type="EMBL" id="JAUJWV010000001">
    <property type="protein sequence ID" value="MDN7240884.1"/>
    <property type="molecule type" value="Genomic_DNA"/>
</dbReference>
<proteinExistence type="predicted"/>
<protein>
    <submittedName>
        <fullName evidence="2">HD domain-containing protein</fullName>
    </submittedName>
</protein>